<dbReference type="AlphaFoldDB" id="A0A426ZVU2"/>
<proteinExistence type="predicted"/>
<accession>A0A426ZVU2</accession>
<reference evidence="1 2" key="1">
    <citation type="journal article" date="2014" name="Agronomy (Basel)">
        <title>A Draft Genome Sequence for Ensete ventricosum, the Drought-Tolerant Tree Against Hunger.</title>
        <authorList>
            <person name="Harrison J."/>
            <person name="Moore K.A."/>
            <person name="Paszkiewicz K."/>
            <person name="Jones T."/>
            <person name="Grant M."/>
            <person name="Ambacheew D."/>
            <person name="Muzemil S."/>
            <person name="Studholme D.J."/>
        </authorList>
    </citation>
    <scope>NUCLEOTIDE SEQUENCE [LARGE SCALE GENOMIC DNA]</scope>
</reference>
<evidence type="ECO:0000313" key="2">
    <source>
        <dbReference type="Proteomes" id="UP000287651"/>
    </source>
</evidence>
<dbReference type="Proteomes" id="UP000287651">
    <property type="component" value="Unassembled WGS sequence"/>
</dbReference>
<organism evidence="1 2">
    <name type="scientific">Ensete ventricosum</name>
    <name type="common">Abyssinian banana</name>
    <name type="synonym">Musa ensete</name>
    <dbReference type="NCBI Taxonomy" id="4639"/>
    <lineage>
        <taxon>Eukaryota</taxon>
        <taxon>Viridiplantae</taxon>
        <taxon>Streptophyta</taxon>
        <taxon>Embryophyta</taxon>
        <taxon>Tracheophyta</taxon>
        <taxon>Spermatophyta</taxon>
        <taxon>Magnoliopsida</taxon>
        <taxon>Liliopsida</taxon>
        <taxon>Zingiberales</taxon>
        <taxon>Musaceae</taxon>
        <taxon>Ensete</taxon>
    </lineage>
</organism>
<name>A0A426ZVU2_ENSVE</name>
<gene>
    <name evidence="1" type="ORF">B296_00024586</name>
</gene>
<comment type="caution">
    <text evidence="1">The sequence shown here is derived from an EMBL/GenBank/DDBJ whole genome shotgun (WGS) entry which is preliminary data.</text>
</comment>
<evidence type="ECO:0000313" key="1">
    <source>
        <dbReference type="EMBL" id="RRT68095.1"/>
    </source>
</evidence>
<sequence>MRRIQAWKDGNRFCDRRFQAWKDGNRFCDRRLQVWKGSGFFSPRCGMASRARNGVWSSAGFFPAASTGCYTAERPSPATASSFTAGGVAPLQQLIAPLQQPLVTSQWEGVAPL</sequence>
<protein>
    <submittedName>
        <fullName evidence="1">Uncharacterized protein</fullName>
    </submittedName>
</protein>
<dbReference type="EMBL" id="AMZH03004809">
    <property type="protein sequence ID" value="RRT68095.1"/>
    <property type="molecule type" value="Genomic_DNA"/>
</dbReference>